<evidence type="ECO:0000313" key="3">
    <source>
        <dbReference type="Proteomes" id="UP000594260"/>
    </source>
</evidence>
<dbReference type="OrthoDB" id="10452896at2759"/>
<dbReference type="GeneID" id="111251875"/>
<proteinExistence type="predicted"/>
<organism evidence="2 3">
    <name type="scientific">Varroa destructor</name>
    <name type="common">Honeybee mite</name>
    <dbReference type="NCBI Taxonomy" id="109461"/>
    <lineage>
        <taxon>Eukaryota</taxon>
        <taxon>Metazoa</taxon>
        <taxon>Ecdysozoa</taxon>
        <taxon>Arthropoda</taxon>
        <taxon>Chelicerata</taxon>
        <taxon>Arachnida</taxon>
        <taxon>Acari</taxon>
        <taxon>Parasitiformes</taxon>
        <taxon>Mesostigmata</taxon>
        <taxon>Gamasina</taxon>
        <taxon>Dermanyssoidea</taxon>
        <taxon>Varroidae</taxon>
        <taxon>Varroa</taxon>
    </lineage>
</organism>
<accession>A0A7M7MBR5</accession>
<feature type="compositionally biased region" description="Basic residues" evidence="1">
    <location>
        <begin position="1"/>
        <end position="16"/>
    </location>
</feature>
<feature type="region of interest" description="Disordered" evidence="1">
    <location>
        <begin position="1"/>
        <end position="21"/>
    </location>
</feature>
<dbReference type="AlphaFoldDB" id="A0A7M7MBR5"/>
<sequence>MFHGKRARGKRSCKPIRHTDSSGGWAAVCSTWRPESHLSQAPWQSMRARLPLQQIQSTPYEQLQQVNSTRFTHPLIQTSVARPNQIDTSPVTVLSAQHPSTSGIVVPPCSNGQHQDFINLSSPSNPNLPQNLQEGSSSAFNDINHQKSLPFGSIMGVLLCSCGASLCPSFGIHRCNCDSPLATVNTAANNSDGNNTDISISQSRHPQSTPFQSGNHQAGTPSKSRIRGRNNQKSQQLQRVQLKQDGALTAQVRPINSNIVNGVKQTRVVTTTRNVPWPFFGRRTEQLFVSGGTAFPCVHIRPAELVVDVHYSLVVDLVPRDPPLGYNISTPSARYLPPLNYLTGATWMAHPWKLHLETIVHAVQAPKLGSHGVDICLPDGEYTPVIRLFTTRAHTGLTGGHPSDMIEIGLRWYLTDHSFVKASLPGAEQPVLFRARRPLSSQYQQSGVMPTVRSPAPSYMYLHNTGGVSAVPRGHLTVVASNADLPANANHVPTERCHSYLKTRWLLSSEESRNENLLTTPSAISGSVYNTLSSKSSSVIYTPESFASGSSMNASSVFSEEIARSSSALTKNSSAPFMSEDPALVNLFNSFFPQGFFDDDHRHHPP</sequence>
<dbReference type="RefSeq" id="XP_022664691.1">
    <property type="nucleotide sequence ID" value="XM_022808956.1"/>
</dbReference>
<feature type="region of interest" description="Disordered" evidence="1">
    <location>
        <begin position="188"/>
        <end position="239"/>
    </location>
</feature>
<feature type="compositionally biased region" description="Polar residues" evidence="1">
    <location>
        <begin position="188"/>
        <end position="223"/>
    </location>
</feature>
<dbReference type="InParanoid" id="A0A7M7MBR5"/>
<dbReference type="KEGG" id="vde:111251875"/>
<name>A0A7M7MBR5_VARDE</name>
<keyword evidence="3" id="KW-1185">Reference proteome</keyword>
<evidence type="ECO:0000256" key="1">
    <source>
        <dbReference type="SAM" id="MobiDB-lite"/>
    </source>
</evidence>
<reference evidence="2" key="1">
    <citation type="submission" date="2021-01" db="UniProtKB">
        <authorList>
            <consortium name="EnsemblMetazoa"/>
        </authorList>
    </citation>
    <scope>IDENTIFICATION</scope>
</reference>
<evidence type="ECO:0000313" key="2">
    <source>
        <dbReference type="EnsemblMetazoa" id="XP_022664691"/>
    </source>
</evidence>
<dbReference type="Proteomes" id="UP000594260">
    <property type="component" value="Unplaced"/>
</dbReference>
<dbReference type="EnsemblMetazoa" id="XM_022808956">
    <property type="protein sequence ID" value="XP_022664691"/>
    <property type="gene ID" value="LOC111251875"/>
</dbReference>
<protein>
    <submittedName>
        <fullName evidence="2">Uncharacterized protein</fullName>
    </submittedName>
</protein>